<evidence type="ECO:0000313" key="3">
    <source>
        <dbReference type="Proteomes" id="UP000607653"/>
    </source>
</evidence>
<comment type="caution">
    <text evidence="2">The sequence shown here is derived from an EMBL/GenBank/DDBJ whole genome shotgun (WGS) entry which is preliminary data.</text>
</comment>
<proteinExistence type="predicted"/>
<evidence type="ECO:0000313" key="2">
    <source>
        <dbReference type="EMBL" id="DAD34791.1"/>
    </source>
</evidence>
<sequence length="100" mass="11839">MKGFHTTFLMSAKRDIDHLIVTFYSDSQIFPLTLHLLLLIFFELSLIEAKHFSIYHTIIWLYFSFFLFYLFHHLLWSGLAARAAVQEGKRGAFRLNQTQP</sequence>
<organism evidence="2 3">
    <name type="scientific">Nelumbo nucifera</name>
    <name type="common">Sacred lotus</name>
    <dbReference type="NCBI Taxonomy" id="4432"/>
    <lineage>
        <taxon>Eukaryota</taxon>
        <taxon>Viridiplantae</taxon>
        <taxon>Streptophyta</taxon>
        <taxon>Embryophyta</taxon>
        <taxon>Tracheophyta</taxon>
        <taxon>Spermatophyta</taxon>
        <taxon>Magnoliopsida</taxon>
        <taxon>Proteales</taxon>
        <taxon>Nelumbonaceae</taxon>
        <taxon>Nelumbo</taxon>
    </lineage>
</organism>
<keyword evidence="1" id="KW-0472">Membrane</keyword>
<evidence type="ECO:0000256" key="1">
    <source>
        <dbReference type="SAM" id="Phobius"/>
    </source>
</evidence>
<keyword evidence="3" id="KW-1185">Reference proteome</keyword>
<reference evidence="2 3" key="1">
    <citation type="journal article" date="2020" name="Mol. Biol. Evol.">
        <title>Distinct Expression and Methylation Patterns for Genes with Different Fates following a Single Whole-Genome Duplication in Flowering Plants.</title>
        <authorList>
            <person name="Shi T."/>
            <person name="Rahmani R.S."/>
            <person name="Gugger P.F."/>
            <person name="Wang M."/>
            <person name="Li H."/>
            <person name="Zhang Y."/>
            <person name="Li Z."/>
            <person name="Wang Q."/>
            <person name="Van de Peer Y."/>
            <person name="Marchal K."/>
            <person name="Chen J."/>
        </authorList>
    </citation>
    <scope>NUCLEOTIDE SEQUENCE [LARGE SCALE GENOMIC DNA]</scope>
    <source>
        <tissue evidence="2">Leaf</tissue>
    </source>
</reference>
<feature type="transmembrane region" description="Helical" evidence="1">
    <location>
        <begin position="54"/>
        <end position="72"/>
    </location>
</feature>
<dbReference type="Proteomes" id="UP000607653">
    <property type="component" value="Unassembled WGS sequence"/>
</dbReference>
<name>A0A822YTA4_NELNU</name>
<keyword evidence="1" id="KW-1133">Transmembrane helix</keyword>
<dbReference type="AlphaFoldDB" id="A0A822YTA4"/>
<protein>
    <submittedName>
        <fullName evidence="2">Uncharacterized protein</fullName>
    </submittedName>
</protein>
<dbReference type="EMBL" id="DUZY01000004">
    <property type="protein sequence ID" value="DAD34791.1"/>
    <property type="molecule type" value="Genomic_DNA"/>
</dbReference>
<gene>
    <name evidence="2" type="ORF">HUJ06_005431</name>
</gene>
<feature type="transmembrane region" description="Helical" evidence="1">
    <location>
        <begin position="29"/>
        <end position="47"/>
    </location>
</feature>
<keyword evidence="1" id="KW-0812">Transmembrane</keyword>
<accession>A0A822YTA4</accession>